<keyword evidence="3" id="KW-1185">Reference proteome</keyword>
<protein>
    <submittedName>
        <fullName evidence="2">Uncharacterized protein</fullName>
    </submittedName>
</protein>
<dbReference type="InParanoid" id="A0A7N4PB54"/>
<reference evidence="2 3" key="1">
    <citation type="journal article" date="2011" name="Proc. Natl. Acad. Sci. U.S.A.">
        <title>Genetic diversity and population structure of the endangered marsupial Sarcophilus harrisii (Tasmanian devil).</title>
        <authorList>
            <person name="Miller W."/>
            <person name="Hayes V.M."/>
            <person name="Ratan A."/>
            <person name="Petersen D.C."/>
            <person name="Wittekindt N.E."/>
            <person name="Miller J."/>
            <person name="Walenz B."/>
            <person name="Knight J."/>
            <person name="Qi J."/>
            <person name="Zhao F."/>
            <person name="Wang Q."/>
            <person name="Bedoya-Reina O.C."/>
            <person name="Katiyar N."/>
            <person name="Tomsho L.P."/>
            <person name="Kasson L.M."/>
            <person name="Hardie R.A."/>
            <person name="Woodbridge P."/>
            <person name="Tindall E.A."/>
            <person name="Bertelsen M.F."/>
            <person name="Dixon D."/>
            <person name="Pyecroft S."/>
            <person name="Helgen K.M."/>
            <person name="Lesk A.M."/>
            <person name="Pringle T.H."/>
            <person name="Patterson N."/>
            <person name="Zhang Y."/>
            <person name="Kreiss A."/>
            <person name="Woods G.M."/>
            <person name="Jones M.E."/>
            <person name="Schuster S.C."/>
        </authorList>
    </citation>
    <scope>NUCLEOTIDE SEQUENCE [LARGE SCALE GENOMIC DNA]</scope>
</reference>
<dbReference type="Ensembl" id="ENSSHAT00000024244.1">
    <property type="protein sequence ID" value="ENSSHAP00000035258.1"/>
    <property type="gene ID" value="ENSSHAG00000021816.1"/>
</dbReference>
<sequence>MELLRLHFPGVHRALREALAPIPGPCLDLSIPRSRVLLSRNASQRRSRPSFRRAPAPKQDDSNDGDESRPSFRRAPAPKQDDSNDGDESLGFLPNEGSPASKLRLLQSEETAVPSPPKAEGTPVTARKRPLGHGFGLAHPNMMQELQARLGRPKPQ</sequence>
<proteinExistence type="predicted"/>
<dbReference type="InterPro" id="IPR026158">
    <property type="entry name" value="ApolipoprotB_rcpt"/>
</dbReference>
<accession>A0A7N4PB54</accession>
<dbReference type="PANTHER" id="PTHR15964:SF0">
    <property type="entry name" value="APOLIPOPROTEIN B RECEPTOR"/>
    <property type="match status" value="1"/>
</dbReference>
<evidence type="ECO:0000256" key="1">
    <source>
        <dbReference type="SAM" id="MobiDB-lite"/>
    </source>
</evidence>
<feature type="compositionally biased region" description="Basic and acidic residues" evidence="1">
    <location>
        <begin position="58"/>
        <end position="70"/>
    </location>
</feature>
<dbReference type="Proteomes" id="UP000007648">
    <property type="component" value="Unassembled WGS sequence"/>
</dbReference>
<reference evidence="2" key="2">
    <citation type="submission" date="2025-08" db="UniProtKB">
        <authorList>
            <consortium name="Ensembl"/>
        </authorList>
    </citation>
    <scope>IDENTIFICATION</scope>
</reference>
<evidence type="ECO:0000313" key="2">
    <source>
        <dbReference type="Ensembl" id="ENSSHAP00000035258.1"/>
    </source>
</evidence>
<feature type="region of interest" description="Disordered" evidence="1">
    <location>
        <begin position="40"/>
        <end position="139"/>
    </location>
</feature>
<dbReference type="GO" id="GO:0030228">
    <property type="term" value="F:lipoprotein particle receptor activity"/>
    <property type="evidence" value="ECO:0007669"/>
    <property type="project" value="InterPro"/>
</dbReference>
<reference evidence="2" key="3">
    <citation type="submission" date="2025-09" db="UniProtKB">
        <authorList>
            <consortium name="Ensembl"/>
        </authorList>
    </citation>
    <scope>IDENTIFICATION</scope>
</reference>
<evidence type="ECO:0000313" key="3">
    <source>
        <dbReference type="Proteomes" id="UP000007648"/>
    </source>
</evidence>
<dbReference type="GO" id="GO:0006869">
    <property type="term" value="P:lipid transport"/>
    <property type="evidence" value="ECO:0007669"/>
    <property type="project" value="InterPro"/>
</dbReference>
<dbReference type="AlphaFoldDB" id="A0A7N4PB54"/>
<dbReference type="GeneTree" id="ENSGT00530000065031"/>
<organism evidence="2 3">
    <name type="scientific">Sarcophilus harrisii</name>
    <name type="common">Tasmanian devil</name>
    <name type="synonym">Sarcophilus laniarius</name>
    <dbReference type="NCBI Taxonomy" id="9305"/>
    <lineage>
        <taxon>Eukaryota</taxon>
        <taxon>Metazoa</taxon>
        <taxon>Chordata</taxon>
        <taxon>Craniata</taxon>
        <taxon>Vertebrata</taxon>
        <taxon>Euteleostomi</taxon>
        <taxon>Mammalia</taxon>
        <taxon>Metatheria</taxon>
        <taxon>Dasyuromorphia</taxon>
        <taxon>Dasyuridae</taxon>
        <taxon>Sarcophilus</taxon>
    </lineage>
</organism>
<gene>
    <name evidence="2" type="primary">APOBR</name>
</gene>
<name>A0A7N4PB54_SARHA</name>
<dbReference type="PANTHER" id="PTHR15964">
    <property type="entry name" value="APOLIPOPROTEIN B48 RECEPTOR"/>
    <property type="match status" value="1"/>
</dbReference>